<reference evidence="4" key="1">
    <citation type="journal article" date="2023" name="Mol. Phylogenet. Evol.">
        <title>Genome-scale phylogeny and comparative genomics of the fungal order Sordariales.</title>
        <authorList>
            <person name="Hensen N."/>
            <person name="Bonometti L."/>
            <person name="Westerberg I."/>
            <person name="Brannstrom I.O."/>
            <person name="Guillou S."/>
            <person name="Cros-Aarteil S."/>
            <person name="Calhoun S."/>
            <person name="Haridas S."/>
            <person name="Kuo A."/>
            <person name="Mondo S."/>
            <person name="Pangilinan J."/>
            <person name="Riley R."/>
            <person name="LaButti K."/>
            <person name="Andreopoulos B."/>
            <person name="Lipzen A."/>
            <person name="Chen C."/>
            <person name="Yan M."/>
            <person name="Daum C."/>
            <person name="Ng V."/>
            <person name="Clum A."/>
            <person name="Steindorff A."/>
            <person name="Ohm R.A."/>
            <person name="Martin F."/>
            <person name="Silar P."/>
            <person name="Natvig D.O."/>
            <person name="Lalanne C."/>
            <person name="Gautier V."/>
            <person name="Ament-Velasquez S.L."/>
            <person name="Kruys A."/>
            <person name="Hutchinson M.I."/>
            <person name="Powell A.J."/>
            <person name="Barry K."/>
            <person name="Miller A.N."/>
            <person name="Grigoriev I.V."/>
            <person name="Debuchy R."/>
            <person name="Gladieux P."/>
            <person name="Hiltunen Thoren M."/>
            <person name="Johannesson H."/>
        </authorList>
    </citation>
    <scope>NUCLEOTIDE SEQUENCE</scope>
    <source>
        <strain evidence="4">PSN324</strain>
    </source>
</reference>
<name>A0AAV9HD31_9PEZI</name>
<dbReference type="GO" id="GO:0030466">
    <property type="term" value="P:silent mating-type cassette heterochromatin formation"/>
    <property type="evidence" value="ECO:0007669"/>
    <property type="project" value="TreeGrafter"/>
</dbReference>
<dbReference type="GO" id="GO:0070824">
    <property type="term" value="C:SHREC complex"/>
    <property type="evidence" value="ECO:0007669"/>
    <property type="project" value="InterPro"/>
</dbReference>
<dbReference type="InterPro" id="IPR031915">
    <property type="entry name" value="Clr2_N"/>
</dbReference>
<dbReference type="Pfam" id="PF16761">
    <property type="entry name" value="Clr2_transil"/>
    <property type="match status" value="1"/>
</dbReference>
<keyword evidence="5" id="KW-1185">Reference proteome</keyword>
<comment type="caution">
    <text evidence="4">The sequence shown here is derived from an EMBL/GenBank/DDBJ whole genome shotgun (WGS) entry which is preliminary data.</text>
</comment>
<evidence type="ECO:0000313" key="4">
    <source>
        <dbReference type="EMBL" id="KAK4458318.1"/>
    </source>
</evidence>
<dbReference type="PANTHER" id="PTHR38046:SF1">
    <property type="entry name" value="CRYPTIC LOCI REGULATOR 2"/>
    <property type="match status" value="1"/>
</dbReference>
<evidence type="ECO:0000313" key="5">
    <source>
        <dbReference type="Proteomes" id="UP001321749"/>
    </source>
</evidence>
<evidence type="ECO:0000259" key="2">
    <source>
        <dbReference type="Pfam" id="PF10383"/>
    </source>
</evidence>
<feature type="region of interest" description="Disordered" evidence="1">
    <location>
        <begin position="155"/>
        <end position="193"/>
    </location>
</feature>
<dbReference type="AlphaFoldDB" id="A0AAV9HD31"/>
<feature type="domain" description="Cryptic loci regulator 2 N-terminal" evidence="3">
    <location>
        <begin position="67"/>
        <end position="131"/>
    </location>
</feature>
<dbReference type="Proteomes" id="UP001321749">
    <property type="component" value="Unassembled WGS sequence"/>
</dbReference>
<dbReference type="GO" id="GO:0031934">
    <property type="term" value="C:mating-type region heterochromatin"/>
    <property type="evidence" value="ECO:0007669"/>
    <property type="project" value="TreeGrafter"/>
</dbReference>
<dbReference type="PANTHER" id="PTHR38046">
    <property type="entry name" value="CRYPTIC LOCI REGULATOR 2"/>
    <property type="match status" value="1"/>
</dbReference>
<accession>A0AAV9HD31</accession>
<evidence type="ECO:0000256" key="1">
    <source>
        <dbReference type="SAM" id="MobiDB-lite"/>
    </source>
</evidence>
<dbReference type="InterPro" id="IPR038986">
    <property type="entry name" value="Clr2"/>
</dbReference>
<dbReference type="InterPro" id="IPR018839">
    <property type="entry name" value="Tscrpt-silencing_Clr2_C"/>
</dbReference>
<organism evidence="4 5">
    <name type="scientific">Cladorrhinum samala</name>
    <dbReference type="NCBI Taxonomy" id="585594"/>
    <lineage>
        <taxon>Eukaryota</taxon>
        <taxon>Fungi</taxon>
        <taxon>Dikarya</taxon>
        <taxon>Ascomycota</taxon>
        <taxon>Pezizomycotina</taxon>
        <taxon>Sordariomycetes</taxon>
        <taxon>Sordariomycetidae</taxon>
        <taxon>Sordariales</taxon>
        <taxon>Podosporaceae</taxon>
        <taxon>Cladorrhinum</taxon>
    </lineage>
</organism>
<proteinExistence type="predicted"/>
<evidence type="ECO:0000259" key="3">
    <source>
        <dbReference type="Pfam" id="PF16761"/>
    </source>
</evidence>
<reference evidence="4" key="2">
    <citation type="submission" date="2023-06" db="EMBL/GenBank/DDBJ databases">
        <authorList>
            <consortium name="Lawrence Berkeley National Laboratory"/>
            <person name="Mondo S.J."/>
            <person name="Hensen N."/>
            <person name="Bonometti L."/>
            <person name="Westerberg I."/>
            <person name="Brannstrom I.O."/>
            <person name="Guillou S."/>
            <person name="Cros-Aarteil S."/>
            <person name="Calhoun S."/>
            <person name="Haridas S."/>
            <person name="Kuo A."/>
            <person name="Pangilinan J."/>
            <person name="Riley R."/>
            <person name="Labutti K."/>
            <person name="Andreopoulos B."/>
            <person name="Lipzen A."/>
            <person name="Chen C."/>
            <person name="Yanf M."/>
            <person name="Daum C."/>
            <person name="Ng V."/>
            <person name="Clum A."/>
            <person name="Steindorff A."/>
            <person name="Ohm R."/>
            <person name="Martin F."/>
            <person name="Silar P."/>
            <person name="Natvig D."/>
            <person name="Lalanne C."/>
            <person name="Gautier V."/>
            <person name="Ament-Velasquez S.L."/>
            <person name="Kruys A."/>
            <person name="Hutchinson M.I."/>
            <person name="Powell A.J."/>
            <person name="Barry K."/>
            <person name="Miller A.N."/>
            <person name="Grigoriev I.V."/>
            <person name="Debuchy R."/>
            <person name="Gladieux P."/>
            <person name="Thoren M.H."/>
            <person name="Johannesson H."/>
        </authorList>
    </citation>
    <scope>NUCLEOTIDE SEQUENCE</scope>
    <source>
        <strain evidence="4">PSN324</strain>
    </source>
</reference>
<protein>
    <submittedName>
        <fullName evidence="4">Transcription-silencing protein Clr2-domain-containing protein</fullName>
    </submittedName>
</protein>
<feature type="domain" description="Cryptic loci regulator 2 C-terminal" evidence="2">
    <location>
        <begin position="350"/>
        <end position="478"/>
    </location>
</feature>
<dbReference type="EMBL" id="MU865074">
    <property type="protein sequence ID" value="KAK4458318.1"/>
    <property type="molecule type" value="Genomic_DNA"/>
</dbReference>
<feature type="compositionally biased region" description="Low complexity" evidence="1">
    <location>
        <begin position="155"/>
        <end position="177"/>
    </location>
</feature>
<sequence length="550" mass="61275">MASSAPQADEYWPMYIARSDGQGYQNLDQLPLDLKDENDVAQLERWEVIVGGHLQIQLAPKDDKKLYKLASLPHGYDLRVAIRKDAARDYYLYGHPAGAKAIFRTPGDFALHVLWLVSGSEDQSDCSCELCARYVETMQHRFSNAVAVQNAVPVNRPVPPQQQHQQQIQQNQQQLQPHPTASPAPAVRNPPGTSGVTNVFRVGEMVWYKHAAWRLGIILAITPRIAGNIPPGAGDSSFNFHIAPLGHARLKQDPLVKDAMSMRPFLTFSVPATSFDELKDIPFEEVNWAEYVASHSTEPNPAQRNTMMQSLGLEASKLGARSTNDSYSFFNKIYDDLTHDKLYRMQCFLGVYLGAEMILVHDPIRVAPTAEQAADPNMSATDITLVMRVAEITVLTPRTQPNARPVLQFRGNTYRTVRSPVNSPPPNVIQQAETIGPAFAEELAARNSVEKDKSMRWWWVLVENNAVRQENDVTGRYYTTEKLMTIIDPARYESWVANGVLEDPPAYLNTRGQSGNGTGYTGRKPGRAAALGEAISVPFKVPDLIVEDIE</sequence>
<dbReference type="GO" id="GO:0033553">
    <property type="term" value="C:rDNA heterochromatin"/>
    <property type="evidence" value="ECO:0007669"/>
    <property type="project" value="TreeGrafter"/>
</dbReference>
<dbReference type="Pfam" id="PF10383">
    <property type="entry name" value="Clr2"/>
    <property type="match status" value="1"/>
</dbReference>
<gene>
    <name evidence="4" type="ORF">QBC42DRAFT_234330</name>
</gene>